<evidence type="ECO:0000313" key="5">
    <source>
        <dbReference type="EMBL" id="NMO17861.1"/>
    </source>
</evidence>
<dbReference type="InterPro" id="IPR009057">
    <property type="entry name" value="Homeodomain-like_sf"/>
</dbReference>
<evidence type="ECO:0000259" key="4">
    <source>
        <dbReference type="PROSITE" id="PS01124"/>
    </source>
</evidence>
<sequence length="302" mass="32681">MDVLAETLRGIHMRSTVHSRLELSAPWGLRVEARDRPSFHVVVRGGCLLETGGTHHTLAQGDFVFILGRVSYVFRDSEKTRPLPASEIYGRCGSTVRHGGGGAATTLLCGGFDFDGTPLSPLIASLPPILHVKGDGGVGSRWLESTMQLVVSELEAARPGHETMTSRLGDVLLVQALREHVAALPAGQGGWLAALVDPRLGPALQRIHERPEMAWTVEGLARAAGMSRSVFAARFKSLVGEGPLTYVTRWRMHRAMQLMGTGTRSTSEVAQAVGYETDSAFVKAFKRHVGETPGTWKRRLTG</sequence>
<dbReference type="SMART" id="SM00342">
    <property type="entry name" value="HTH_ARAC"/>
    <property type="match status" value="1"/>
</dbReference>
<dbReference type="PANTHER" id="PTHR46796:SF7">
    <property type="entry name" value="ARAC FAMILY TRANSCRIPTIONAL REGULATOR"/>
    <property type="match status" value="1"/>
</dbReference>
<dbReference type="Proteomes" id="UP000518300">
    <property type="component" value="Unassembled WGS sequence"/>
</dbReference>
<evidence type="ECO:0000256" key="3">
    <source>
        <dbReference type="ARBA" id="ARBA00023163"/>
    </source>
</evidence>
<keyword evidence="2" id="KW-0238">DNA-binding</keyword>
<keyword evidence="3" id="KW-0804">Transcription</keyword>
<keyword evidence="6" id="KW-1185">Reference proteome</keyword>
<proteinExistence type="predicted"/>
<dbReference type="EMBL" id="JABBJJ010000112">
    <property type="protein sequence ID" value="NMO17861.1"/>
    <property type="molecule type" value="Genomic_DNA"/>
</dbReference>
<accession>A0A848LJF5</accession>
<dbReference type="GO" id="GO:0003700">
    <property type="term" value="F:DNA-binding transcription factor activity"/>
    <property type="evidence" value="ECO:0007669"/>
    <property type="project" value="InterPro"/>
</dbReference>
<dbReference type="PANTHER" id="PTHR46796">
    <property type="entry name" value="HTH-TYPE TRANSCRIPTIONAL ACTIVATOR RHAS-RELATED"/>
    <property type="match status" value="1"/>
</dbReference>
<dbReference type="InterPro" id="IPR018060">
    <property type="entry name" value="HTH_AraC"/>
</dbReference>
<evidence type="ECO:0000256" key="2">
    <source>
        <dbReference type="ARBA" id="ARBA00023125"/>
    </source>
</evidence>
<dbReference type="Pfam" id="PF12852">
    <property type="entry name" value="Cupin_6"/>
    <property type="match status" value="1"/>
</dbReference>
<dbReference type="Pfam" id="PF12833">
    <property type="entry name" value="HTH_18"/>
    <property type="match status" value="1"/>
</dbReference>
<dbReference type="GO" id="GO:0043565">
    <property type="term" value="F:sequence-specific DNA binding"/>
    <property type="evidence" value="ECO:0007669"/>
    <property type="project" value="InterPro"/>
</dbReference>
<keyword evidence="1" id="KW-0805">Transcription regulation</keyword>
<dbReference type="InterPro" id="IPR032783">
    <property type="entry name" value="AraC_lig"/>
</dbReference>
<gene>
    <name evidence="5" type="ORF">HG543_23820</name>
</gene>
<reference evidence="5 6" key="1">
    <citation type="submission" date="2020-04" db="EMBL/GenBank/DDBJ databases">
        <title>Draft genome of Pyxidicoccus fallax type strain.</title>
        <authorList>
            <person name="Whitworth D.E."/>
        </authorList>
    </citation>
    <scope>NUCLEOTIDE SEQUENCE [LARGE SCALE GENOMIC DNA]</scope>
    <source>
        <strain evidence="5 6">DSM 14698</strain>
    </source>
</reference>
<dbReference type="PROSITE" id="PS01124">
    <property type="entry name" value="HTH_ARAC_FAMILY_2"/>
    <property type="match status" value="1"/>
</dbReference>
<protein>
    <submittedName>
        <fullName evidence="5">AraC family transcriptional regulator</fullName>
    </submittedName>
</protein>
<comment type="caution">
    <text evidence="5">The sequence shown here is derived from an EMBL/GenBank/DDBJ whole genome shotgun (WGS) entry which is preliminary data.</text>
</comment>
<dbReference type="SUPFAM" id="SSF46689">
    <property type="entry name" value="Homeodomain-like"/>
    <property type="match status" value="2"/>
</dbReference>
<dbReference type="InterPro" id="IPR050204">
    <property type="entry name" value="AraC_XylS_family_regulators"/>
</dbReference>
<dbReference type="Gene3D" id="1.10.10.60">
    <property type="entry name" value="Homeodomain-like"/>
    <property type="match status" value="2"/>
</dbReference>
<dbReference type="RefSeq" id="WP_169347140.1">
    <property type="nucleotide sequence ID" value="NZ_JABBJJ010000112.1"/>
</dbReference>
<evidence type="ECO:0000256" key="1">
    <source>
        <dbReference type="ARBA" id="ARBA00023015"/>
    </source>
</evidence>
<feature type="domain" description="HTH araC/xylS-type" evidence="4">
    <location>
        <begin position="201"/>
        <end position="299"/>
    </location>
</feature>
<organism evidence="5 6">
    <name type="scientific">Pyxidicoccus fallax</name>
    <dbReference type="NCBI Taxonomy" id="394095"/>
    <lineage>
        <taxon>Bacteria</taxon>
        <taxon>Pseudomonadati</taxon>
        <taxon>Myxococcota</taxon>
        <taxon>Myxococcia</taxon>
        <taxon>Myxococcales</taxon>
        <taxon>Cystobacterineae</taxon>
        <taxon>Myxococcaceae</taxon>
        <taxon>Pyxidicoccus</taxon>
    </lineage>
</organism>
<dbReference type="AlphaFoldDB" id="A0A848LJF5"/>
<name>A0A848LJF5_9BACT</name>
<evidence type="ECO:0000313" key="6">
    <source>
        <dbReference type="Proteomes" id="UP000518300"/>
    </source>
</evidence>